<dbReference type="AlphaFoldDB" id="A0A6I8Q181"/>
<dbReference type="InterPro" id="IPR013320">
    <property type="entry name" value="ConA-like_dom_sf"/>
</dbReference>
<dbReference type="SUPFAM" id="SSF49899">
    <property type="entry name" value="Concanavalin A-like lectins/glucanases"/>
    <property type="match status" value="1"/>
</dbReference>
<feature type="domain" description="B30.2/SPRY" evidence="9">
    <location>
        <begin position="232"/>
        <end position="421"/>
    </location>
</feature>
<proteinExistence type="predicted"/>
<evidence type="ECO:0000313" key="10">
    <source>
        <dbReference type="Ensembl" id="ENSXETP00000065967"/>
    </source>
</evidence>
<evidence type="ECO:0000256" key="2">
    <source>
        <dbReference type="ARBA" id="ARBA00022723"/>
    </source>
</evidence>
<dbReference type="InterPro" id="IPR001870">
    <property type="entry name" value="B30.2/SPRY"/>
</dbReference>
<keyword evidence="6" id="KW-0175">Coiled coil</keyword>
<dbReference type="InterPro" id="IPR013083">
    <property type="entry name" value="Znf_RING/FYVE/PHD"/>
</dbReference>
<keyword evidence="2" id="KW-0479">Metal-binding</keyword>
<keyword evidence="1" id="KW-0399">Innate immunity</keyword>
<dbReference type="Pfam" id="PF13765">
    <property type="entry name" value="PRY"/>
    <property type="match status" value="1"/>
</dbReference>
<dbReference type="SMART" id="SM00502">
    <property type="entry name" value="BBC"/>
    <property type="match status" value="1"/>
</dbReference>
<dbReference type="InterPro" id="IPR051051">
    <property type="entry name" value="E3_ubiq-ligase_TRIM/RNF"/>
</dbReference>
<dbReference type="InterPro" id="IPR001841">
    <property type="entry name" value="Znf_RING"/>
</dbReference>
<dbReference type="InterPro" id="IPR003649">
    <property type="entry name" value="Bbox_C"/>
</dbReference>
<dbReference type="GeneTree" id="ENSGT01030000234583"/>
<dbReference type="PROSITE" id="PS50188">
    <property type="entry name" value="B302_SPRY"/>
    <property type="match status" value="1"/>
</dbReference>
<feature type="domain" description="RING-type" evidence="8">
    <location>
        <begin position="12"/>
        <end position="55"/>
    </location>
</feature>
<dbReference type="Gene3D" id="2.60.120.920">
    <property type="match status" value="1"/>
</dbReference>
<dbReference type="SUPFAM" id="SSF57850">
    <property type="entry name" value="RING/U-box"/>
    <property type="match status" value="1"/>
</dbReference>
<reference evidence="10" key="1">
    <citation type="journal article" date="2010" name="Science">
        <title>The genome of the Western clawed frog Xenopus tropicalis.</title>
        <authorList>
            <person name="Hellsten U."/>
            <person name="Harland R.M."/>
            <person name="Gilchrist M.J."/>
            <person name="Hendrix D."/>
            <person name="Jurka J."/>
            <person name="Kapitonov V."/>
            <person name="Ovcharenko I."/>
            <person name="Putnam N.H."/>
            <person name="Shu S."/>
            <person name="Taher L."/>
            <person name="Blitz I.L."/>
            <person name="Blumberg B."/>
            <person name="Dichmann D.S."/>
            <person name="Dubchak I."/>
            <person name="Amaya E."/>
            <person name="Detter J.C."/>
            <person name="Fletcher R."/>
            <person name="Gerhard D.S."/>
            <person name="Goodstein D."/>
            <person name="Graves T."/>
            <person name="Grigoriev I.V."/>
            <person name="Grimwood J."/>
            <person name="Kawashima T."/>
            <person name="Lindquist E."/>
            <person name="Lucas S.M."/>
            <person name="Mead P.E."/>
            <person name="Mitros T."/>
            <person name="Ogino H."/>
            <person name="Ohta Y."/>
            <person name="Poliakov A.V."/>
            <person name="Pollet N."/>
            <person name="Robert J."/>
            <person name="Salamov A."/>
            <person name="Sater A.K."/>
            <person name="Schmutz J."/>
            <person name="Terry A."/>
            <person name="Vize P.D."/>
            <person name="Warren W.C."/>
            <person name="Wells D."/>
            <person name="Wills A."/>
            <person name="Wilson R.K."/>
            <person name="Zimmerman L.B."/>
            <person name="Zorn A.M."/>
            <person name="Grainger R."/>
            <person name="Grammer T."/>
            <person name="Khokha M.K."/>
            <person name="Richardson P.M."/>
            <person name="Rokhsar D.S."/>
        </authorList>
    </citation>
    <scope>NUCLEOTIDE SEQUENCE [LARGE SCALE GENOMIC DNA]</scope>
    <source>
        <strain evidence="10">Nigerian</strain>
    </source>
</reference>
<dbReference type="CDD" id="cd16597">
    <property type="entry name" value="RING-HC_TRIM25_C-IV"/>
    <property type="match status" value="1"/>
</dbReference>
<dbReference type="InterPro" id="IPR043136">
    <property type="entry name" value="B30.2/SPRY_sf"/>
</dbReference>
<dbReference type="InterPro" id="IPR003879">
    <property type="entry name" value="Butyrophylin_SPRY"/>
</dbReference>
<evidence type="ECO:0000256" key="1">
    <source>
        <dbReference type="ARBA" id="ARBA00022588"/>
    </source>
</evidence>
<dbReference type="Ensembl" id="ENSXETT00000067684">
    <property type="protein sequence ID" value="ENSXETP00000065967"/>
    <property type="gene ID" value="ENSXETG00000040589"/>
</dbReference>
<evidence type="ECO:0000259" key="9">
    <source>
        <dbReference type="PROSITE" id="PS50188"/>
    </source>
</evidence>
<dbReference type="Pfam" id="PF13445">
    <property type="entry name" value="zf-RING_UBOX"/>
    <property type="match status" value="1"/>
</dbReference>
<dbReference type="GO" id="GO:0005737">
    <property type="term" value="C:cytoplasm"/>
    <property type="evidence" value="ECO:0007669"/>
    <property type="project" value="UniProtKB-ARBA"/>
</dbReference>
<dbReference type="InterPro" id="IPR003877">
    <property type="entry name" value="SPRY_dom"/>
</dbReference>
<protein>
    <submittedName>
        <fullName evidence="10">Uncharacterized protein</fullName>
    </submittedName>
</protein>
<dbReference type="PANTHER" id="PTHR25465">
    <property type="entry name" value="B-BOX DOMAIN CONTAINING"/>
    <property type="match status" value="1"/>
</dbReference>
<dbReference type="GO" id="GO:0045087">
    <property type="term" value="P:innate immune response"/>
    <property type="evidence" value="ECO:0007669"/>
    <property type="project" value="UniProtKB-KW"/>
</dbReference>
<evidence type="ECO:0000256" key="5">
    <source>
        <dbReference type="ARBA" id="ARBA00022859"/>
    </source>
</evidence>
<evidence type="ECO:0000256" key="3">
    <source>
        <dbReference type="ARBA" id="ARBA00022771"/>
    </source>
</evidence>
<evidence type="ECO:0000256" key="7">
    <source>
        <dbReference type="PROSITE-ProRule" id="PRU00175"/>
    </source>
</evidence>
<keyword evidence="4" id="KW-0862">Zinc</keyword>
<dbReference type="InterPro" id="IPR006574">
    <property type="entry name" value="PRY"/>
</dbReference>
<dbReference type="Gene3D" id="3.30.40.10">
    <property type="entry name" value="Zinc/RING finger domain, C3HC4 (zinc finger)"/>
    <property type="match status" value="1"/>
</dbReference>
<name>A0A6I8Q181_XENTR</name>
<evidence type="ECO:0000256" key="4">
    <source>
        <dbReference type="ARBA" id="ARBA00022833"/>
    </source>
</evidence>
<organism evidence="10">
    <name type="scientific">Xenopus tropicalis</name>
    <name type="common">Western clawed frog</name>
    <name type="synonym">Silurana tropicalis</name>
    <dbReference type="NCBI Taxonomy" id="8364"/>
    <lineage>
        <taxon>Eukaryota</taxon>
        <taxon>Metazoa</taxon>
        <taxon>Chordata</taxon>
        <taxon>Craniata</taxon>
        <taxon>Vertebrata</taxon>
        <taxon>Euteleostomi</taxon>
        <taxon>Amphibia</taxon>
        <taxon>Batrachia</taxon>
        <taxon>Anura</taxon>
        <taxon>Pipoidea</taxon>
        <taxon>Pipidae</taxon>
        <taxon>Xenopodinae</taxon>
        <taxon>Xenopus</taxon>
        <taxon>Silurana</taxon>
    </lineage>
</organism>
<evidence type="ECO:0000256" key="6">
    <source>
        <dbReference type="ARBA" id="ARBA00023054"/>
    </source>
</evidence>
<dbReference type="GO" id="GO:0008270">
    <property type="term" value="F:zinc ion binding"/>
    <property type="evidence" value="ECO:0007669"/>
    <property type="project" value="UniProtKB-KW"/>
</dbReference>
<accession>A0A6I8Q181</accession>
<dbReference type="InterPro" id="IPR027370">
    <property type="entry name" value="Znf-RING_euk"/>
</dbReference>
<dbReference type="SMART" id="SM00449">
    <property type="entry name" value="SPRY"/>
    <property type="match status" value="1"/>
</dbReference>
<keyword evidence="5" id="KW-0391">Immunity</keyword>
<sequence>MATADLQDELSCSICLSIYTDPVMLPCGHNFCRGCIGGVLDAQGGSGGYSCPECRAEYRERPALPRNRTLGNIAERFLSAQLEPVETQILCTYCDSPVTSLCDTHLHKHNKVEPLKRAASETERVTALFRGIRGELEALEKRLLNEISRQKELIFLQLRDLIRQLEIQKGKLSRKIRHTEELCNMADPLAVLQEWESYFADRAEENEEDENDDERDERALDVGQISETLLTGLAGIVTGVKGGIYGQEATDMLFDINTANNYLTVSGDRKSVSSTTKNQNYPLTAQKFIKYAQALSSRSFPSGRHYWEVEGSESGDWGVGVAYPSIEREGDPSRVGFNKKSWCLTRLSDEYLVVHNHKTMGTDHLVTSQRIRVFLDYEAGRLSFYELSEPIRHLHTFTATFTEPLHAVFSIYKNSWVRICS</sequence>
<dbReference type="SMART" id="SM00184">
    <property type="entry name" value="RING"/>
    <property type="match status" value="1"/>
</dbReference>
<dbReference type="InterPro" id="IPR017907">
    <property type="entry name" value="Znf_RING_CS"/>
</dbReference>
<keyword evidence="3 7" id="KW-0863">Zinc-finger</keyword>
<dbReference type="Pfam" id="PF00622">
    <property type="entry name" value="SPRY"/>
    <property type="match status" value="1"/>
</dbReference>
<dbReference type="PROSITE" id="PS50089">
    <property type="entry name" value="ZF_RING_2"/>
    <property type="match status" value="1"/>
</dbReference>
<dbReference type="PRINTS" id="PR01407">
    <property type="entry name" value="BUTYPHLNCDUF"/>
</dbReference>
<dbReference type="CDD" id="cd12891">
    <property type="entry name" value="SPRY_PRY_C-I_2"/>
    <property type="match status" value="1"/>
</dbReference>
<dbReference type="Bgee" id="ENSXETG00000040589">
    <property type="expression patterns" value="Expressed in 2-cell stage embryo and 10 other cell types or tissues"/>
</dbReference>
<dbReference type="InParanoid" id="A0A6I8Q181"/>
<reference evidence="10" key="2">
    <citation type="submission" date="2020-05" db="UniProtKB">
        <authorList>
            <consortium name="Ensembl"/>
        </authorList>
    </citation>
    <scope>IDENTIFICATION</scope>
</reference>
<dbReference type="PROSITE" id="PS00518">
    <property type="entry name" value="ZF_RING_1"/>
    <property type="match status" value="1"/>
</dbReference>
<dbReference type="SMART" id="SM00589">
    <property type="entry name" value="PRY"/>
    <property type="match status" value="1"/>
</dbReference>
<evidence type="ECO:0000259" key="8">
    <source>
        <dbReference type="PROSITE" id="PS50089"/>
    </source>
</evidence>
<dbReference type="PANTHER" id="PTHR25465:SF45">
    <property type="entry name" value="E3 UBIQUITIN-PROTEIN LIGASE TRIM39-LIKE"/>
    <property type="match status" value="1"/>
</dbReference>